<feature type="compositionally biased region" description="Basic and acidic residues" evidence="2">
    <location>
        <begin position="348"/>
        <end position="366"/>
    </location>
</feature>
<sequence>MTTQNNNMVGNDESVFQQWQESAKPPACSRCRQQKLRCLRTGSSSDPCLRCQRANVPCVIGPMGRVGRPARNSRRPEQHKHENSQSLVPMDLASLVGIAEQLQDQTGVWKGIFGGHETGPLPPEWAGASSSQAEVPSSVFHRPARDISYDISAVSQTNGGIARQDNRGNKDIAPHHYPISSMENSGCHQTSFMLGDAPNGRIAPSATGTNDDPVQASPSSSRQGQPATRMHRLLVLQSRILLQGDSSELKSCSQPGLGYSTKGKLDHLLKNCSDLTAILAEVDNPTETQTTSPGDNNLSTWLGLTPTDSDGVWSDSHLSNSPFCSGSSHTDRTTTTTVFDPPATRGSRSQEHLEPTQTRVEAEGKPHTPFTVQSSTRSQDSPAHEDVVVVLTATACYIQLMRSLHCVLSKLYDALVAGDDATLSSLWSAATYNVMLPKGPVKNTLQAKIAVEIVLHVLDCLEERMGLPVLNAGTSNTSTQAKVLAFPRNEPFLSVVSAAVDAEDACRISQKSAAEITTQEDMELSEGVSRREAQSVVRAQIQKISDYISRKPLF</sequence>
<organism evidence="4 5">
    <name type="scientific">Seiridium cardinale</name>
    <dbReference type="NCBI Taxonomy" id="138064"/>
    <lineage>
        <taxon>Eukaryota</taxon>
        <taxon>Fungi</taxon>
        <taxon>Dikarya</taxon>
        <taxon>Ascomycota</taxon>
        <taxon>Pezizomycotina</taxon>
        <taxon>Sordariomycetes</taxon>
        <taxon>Xylariomycetidae</taxon>
        <taxon>Amphisphaeriales</taxon>
        <taxon>Sporocadaceae</taxon>
        <taxon>Seiridium</taxon>
    </lineage>
</organism>
<evidence type="ECO:0000313" key="5">
    <source>
        <dbReference type="Proteomes" id="UP001465668"/>
    </source>
</evidence>
<feature type="domain" description="Zn(2)-C6 fungal-type" evidence="3">
    <location>
        <begin position="27"/>
        <end position="60"/>
    </location>
</feature>
<evidence type="ECO:0000256" key="2">
    <source>
        <dbReference type="SAM" id="MobiDB-lite"/>
    </source>
</evidence>
<feature type="region of interest" description="Disordered" evidence="2">
    <location>
        <begin position="196"/>
        <end position="228"/>
    </location>
</feature>
<keyword evidence="5" id="KW-1185">Reference proteome</keyword>
<dbReference type="Proteomes" id="UP001465668">
    <property type="component" value="Unassembled WGS sequence"/>
</dbReference>
<dbReference type="Gene3D" id="4.10.240.10">
    <property type="entry name" value="Zn(2)-C6 fungal-type DNA-binding domain"/>
    <property type="match status" value="1"/>
</dbReference>
<name>A0ABR2XYR1_9PEZI</name>
<feature type="region of interest" description="Disordered" evidence="2">
    <location>
        <begin position="64"/>
        <end position="87"/>
    </location>
</feature>
<dbReference type="InterPro" id="IPR036864">
    <property type="entry name" value="Zn2-C6_fun-type_DNA-bd_sf"/>
</dbReference>
<feature type="compositionally biased region" description="Basic and acidic residues" evidence="2">
    <location>
        <begin position="74"/>
        <end position="83"/>
    </location>
</feature>
<gene>
    <name evidence="4" type="ORF">SCAR479_04162</name>
</gene>
<dbReference type="PROSITE" id="PS50048">
    <property type="entry name" value="ZN2_CY6_FUNGAL_2"/>
    <property type="match status" value="1"/>
</dbReference>
<evidence type="ECO:0000259" key="3">
    <source>
        <dbReference type="PROSITE" id="PS50048"/>
    </source>
</evidence>
<comment type="caution">
    <text evidence="4">The sequence shown here is derived from an EMBL/GenBank/DDBJ whole genome shotgun (WGS) entry which is preliminary data.</text>
</comment>
<evidence type="ECO:0000256" key="1">
    <source>
        <dbReference type="ARBA" id="ARBA00023242"/>
    </source>
</evidence>
<evidence type="ECO:0000313" key="4">
    <source>
        <dbReference type="EMBL" id="KAK9778926.1"/>
    </source>
</evidence>
<dbReference type="PROSITE" id="PS00463">
    <property type="entry name" value="ZN2_CY6_FUNGAL_1"/>
    <property type="match status" value="1"/>
</dbReference>
<dbReference type="CDD" id="cd00067">
    <property type="entry name" value="GAL4"/>
    <property type="match status" value="1"/>
</dbReference>
<proteinExistence type="predicted"/>
<accession>A0ABR2XYR1</accession>
<dbReference type="InterPro" id="IPR001138">
    <property type="entry name" value="Zn2Cys6_DnaBD"/>
</dbReference>
<dbReference type="SUPFAM" id="SSF57701">
    <property type="entry name" value="Zn2/Cys6 DNA-binding domain"/>
    <property type="match status" value="1"/>
</dbReference>
<dbReference type="EMBL" id="JARVKM010000013">
    <property type="protein sequence ID" value="KAK9778926.1"/>
    <property type="molecule type" value="Genomic_DNA"/>
</dbReference>
<dbReference type="Pfam" id="PF00172">
    <property type="entry name" value="Zn_clus"/>
    <property type="match status" value="1"/>
</dbReference>
<reference evidence="4 5" key="1">
    <citation type="submission" date="2024-02" db="EMBL/GenBank/DDBJ databases">
        <title>First draft genome assembly of two strains of Seiridium cardinale.</title>
        <authorList>
            <person name="Emiliani G."/>
            <person name="Scali E."/>
        </authorList>
    </citation>
    <scope>NUCLEOTIDE SEQUENCE [LARGE SCALE GENOMIC DNA]</scope>
    <source>
        <strain evidence="4 5">BM-138-000479</strain>
    </source>
</reference>
<feature type="region of interest" description="Disordered" evidence="2">
    <location>
        <begin position="322"/>
        <end position="383"/>
    </location>
</feature>
<feature type="compositionally biased region" description="Polar residues" evidence="2">
    <location>
        <begin position="206"/>
        <end position="226"/>
    </location>
</feature>
<keyword evidence="1" id="KW-0539">Nucleus</keyword>
<protein>
    <recommendedName>
        <fullName evidence="3">Zn(2)-C6 fungal-type domain-containing protein</fullName>
    </recommendedName>
</protein>
<feature type="compositionally biased region" description="Polar residues" evidence="2">
    <location>
        <begin position="370"/>
        <end position="381"/>
    </location>
</feature>